<dbReference type="EMBL" id="JAAGPU010000008">
    <property type="protein sequence ID" value="NEU04464.1"/>
    <property type="molecule type" value="Genomic_DNA"/>
</dbReference>
<evidence type="ECO:0000313" key="4">
    <source>
        <dbReference type="Proteomes" id="UP000481872"/>
    </source>
</evidence>
<reference evidence="3 4" key="1">
    <citation type="submission" date="2020-02" db="EMBL/GenBank/DDBJ databases">
        <title>Genome assembly of a novel Clostridium senegalense strain.</title>
        <authorList>
            <person name="Gupta T.B."/>
            <person name="Jauregui R."/>
            <person name="Maclean P."/>
            <person name="Nawarathana A."/>
            <person name="Brightwell G."/>
        </authorList>
    </citation>
    <scope>NUCLEOTIDE SEQUENCE [LARGE SCALE GENOMIC DNA]</scope>
    <source>
        <strain evidence="3 4">AGRFS4</strain>
    </source>
</reference>
<keyword evidence="4" id="KW-1185">Reference proteome</keyword>
<dbReference type="InterPro" id="IPR011761">
    <property type="entry name" value="ATP-grasp"/>
</dbReference>
<dbReference type="Pfam" id="PF14398">
    <property type="entry name" value="ATPgrasp_YheCD"/>
    <property type="match status" value="1"/>
</dbReference>
<dbReference type="GO" id="GO:0046872">
    <property type="term" value="F:metal ion binding"/>
    <property type="evidence" value="ECO:0007669"/>
    <property type="project" value="InterPro"/>
</dbReference>
<sequence>MEFLLIGEKLSKRTEFFLKAAIELGYTIKFLPWENWEKEDLHKVSFIKVDPPIHKEYKINKLPKLINDYKNKLMLLENIKGVTFLNSPLQIYNTLDKFKCKNILMKNGIATTPIIESNIKSLDDLREFVQNKKVYEIFIKPRYGSGAVGVLAYRYNPKMNKEIVYTSMEIDYKNEICNTKKMRKITDQNKISMILNLLLKEEIIVEKWIPKSIHNGLSYDLRVVYQYGKIDFIVGRGSKTPITNLHLNNCGIDIEDIKLSKEIKDKIENLCFRAMQCFKGLNSAGIDILITPKGNPMIIEINGQGDLIYKDIFNENKIYKSQMRGMICKDESVK</sequence>
<dbReference type="PROSITE" id="PS50975">
    <property type="entry name" value="ATP_GRASP"/>
    <property type="match status" value="1"/>
</dbReference>
<keyword evidence="1" id="KW-0547">Nucleotide-binding</keyword>
<comment type="caution">
    <text evidence="3">The sequence shown here is derived from an EMBL/GenBank/DDBJ whole genome shotgun (WGS) entry which is preliminary data.</text>
</comment>
<dbReference type="NCBIfam" id="NF038074">
    <property type="entry name" value="fam_STM4014"/>
    <property type="match status" value="1"/>
</dbReference>
<dbReference type="Proteomes" id="UP000481872">
    <property type="component" value="Unassembled WGS sequence"/>
</dbReference>
<dbReference type="PANTHER" id="PTHR21621">
    <property type="entry name" value="RIBOSOMAL PROTEIN S6 MODIFICATION PROTEIN"/>
    <property type="match status" value="1"/>
</dbReference>
<proteinExistence type="predicted"/>
<protein>
    <recommendedName>
        <fullName evidence="2">ATP-grasp domain-containing protein</fullName>
    </recommendedName>
</protein>
<name>A0A6M0H2R5_9CLOT</name>
<evidence type="ECO:0000259" key="2">
    <source>
        <dbReference type="PROSITE" id="PS50975"/>
    </source>
</evidence>
<dbReference type="GO" id="GO:0009432">
    <property type="term" value="P:SOS response"/>
    <property type="evidence" value="ECO:0007669"/>
    <property type="project" value="TreeGrafter"/>
</dbReference>
<dbReference type="Gene3D" id="3.30.470.20">
    <property type="entry name" value="ATP-grasp fold, B domain"/>
    <property type="match status" value="1"/>
</dbReference>
<dbReference type="GO" id="GO:0018169">
    <property type="term" value="F:ribosomal S6-glutamic acid ligase activity"/>
    <property type="evidence" value="ECO:0007669"/>
    <property type="project" value="TreeGrafter"/>
</dbReference>
<organism evidence="3 4">
    <name type="scientific">Clostridium senegalense</name>
    <dbReference type="NCBI Taxonomy" id="1465809"/>
    <lineage>
        <taxon>Bacteria</taxon>
        <taxon>Bacillati</taxon>
        <taxon>Bacillota</taxon>
        <taxon>Clostridia</taxon>
        <taxon>Eubacteriales</taxon>
        <taxon>Clostridiaceae</taxon>
        <taxon>Clostridium</taxon>
    </lineage>
</organism>
<dbReference type="InterPro" id="IPR026838">
    <property type="entry name" value="YheC/D"/>
</dbReference>
<gene>
    <name evidence="3" type="ORF">G3M99_06245</name>
</gene>
<dbReference type="SUPFAM" id="SSF56059">
    <property type="entry name" value="Glutathione synthetase ATP-binding domain-like"/>
    <property type="match status" value="1"/>
</dbReference>
<dbReference type="RefSeq" id="WP_199869557.1">
    <property type="nucleotide sequence ID" value="NZ_JAAGPU010000008.1"/>
</dbReference>
<accession>A0A6M0H2R5</accession>
<keyword evidence="1" id="KW-0067">ATP-binding</keyword>
<evidence type="ECO:0000256" key="1">
    <source>
        <dbReference type="PROSITE-ProRule" id="PRU00409"/>
    </source>
</evidence>
<dbReference type="GO" id="GO:0005524">
    <property type="term" value="F:ATP binding"/>
    <property type="evidence" value="ECO:0007669"/>
    <property type="project" value="UniProtKB-UniRule"/>
</dbReference>
<dbReference type="AlphaFoldDB" id="A0A6M0H2R5"/>
<dbReference type="GO" id="GO:0005737">
    <property type="term" value="C:cytoplasm"/>
    <property type="evidence" value="ECO:0007669"/>
    <property type="project" value="TreeGrafter"/>
</dbReference>
<dbReference type="InterPro" id="IPR047778">
    <property type="entry name" value="STM4014-like"/>
</dbReference>
<evidence type="ECO:0000313" key="3">
    <source>
        <dbReference type="EMBL" id="NEU04464.1"/>
    </source>
</evidence>
<feature type="domain" description="ATP-grasp" evidence="2">
    <location>
        <begin position="101"/>
        <end position="332"/>
    </location>
</feature>
<dbReference type="PANTHER" id="PTHR21621:SF0">
    <property type="entry name" value="BETA-CITRYLGLUTAMATE SYNTHASE B-RELATED"/>
    <property type="match status" value="1"/>
</dbReference>